<evidence type="ECO:0000313" key="1">
    <source>
        <dbReference type="EMBL" id="QMT41389.1"/>
    </source>
</evidence>
<accession>A0A7D7SII7</accession>
<proteinExistence type="predicted"/>
<name>A0A7D7SII7_9NEIS</name>
<evidence type="ECO:0000313" key="2">
    <source>
        <dbReference type="Proteomes" id="UP000514752"/>
    </source>
</evidence>
<dbReference type="Proteomes" id="UP000514752">
    <property type="component" value="Chromosome"/>
</dbReference>
<sequence length="199" mass="23019">MNNAKNKGGRPKTYEGEKNIRVSIAIRPRYRQAIELISKDRNTSLNEVVEFAIAQLAAKYEIEGKPVIEYIRPMNEERLRIKNTLIEPQNRTSEYITKKEIDYYSAIMAYESLPKGILSPQDKYVMGMLDELGPAVSHYFEIEKLEQAILEDWKIGRPEAETFNDINQIMEEQPYIFKHQMPLSTDEPSTGGVILAKYK</sequence>
<gene>
    <name evidence="1" type="ORF">H3L94_05020</name>
</gene>
<dbReference type="AlphaFoldDB" id="A0A7D7SII7"/>
<protein>
    <submittedName>
        <fullName evidence="1">Uncharacterized protein</fullName>
    </submittedName>
</protein>
<dbReference type="KEGG" id="nsg:H3L94_05020"/>
<organism evidence="1 2">
    <name type="scientific">Neisseria shayeganii</name>
    <dbReference type="NCBI Taxonomy" id="607712"/>
    <lineage>
        <taxon>Bacteria</taxon>
        <taxon>Pseudomonadati</taxon>
        <taxon>Pseudomonadota</taxon>
        <taxon>Betaproteobacteria</taxon>
        <taxon>Neisseriales</taxon>
        <taxon>Neisseriaceae</taxon>
        <taxon>Neisseria</taxon>
    </lineage>
</organism>
<dbReference type="EMBL" id="CP059567">
    <property type="protein sequence ID" value="QMT41389.1"/>
    <property type="molecule type" value="Genomic_DNA"/>
</dbReference>
<dbReference type="RefSeq" id="WP_182122924.1">
    <property type="nucleotide sequence ID" value="NZ_CP059567.1"/>
</dbReference>
<reference evidence="1 2" key="1">
    <citation type="submission" date="2020-07" db="EMBL/GenBank/DDBJ databases">
        <title>Genomic diversity of species in the Neisseriaceae family.</title>
        <authorList>
            <person name="Vincent A.T."/>
            <person name="Bernet E."/>
            <person name="Veyrier F.J."/>
        </authorList>
    </citation>
    <scope>NUCLEOTIDE SEQUENCE [LARGE SCALE GENOMIC DNA]</scope>
    <source>
        <strain evidence="1 2">DSM 22244</strain>
    </source>
</reference>